<reference evidence="4 5" key="1">
    <citation type="journal article" date="2019" name="Int. J. Syst. Evol. Microbiol.">
        <title>The Global Catalogue of Microorganisms (GCM) 10K type strain sequencing project: providing services to taxonomists for standard genome sequencing and annotation.</title>
        <authorList>
            <consortium name="The Broad Institute Genomics Platform"/>
            <consortium name="The Broad Institute Genome Sequencing Center for Infectious Disease"/>
            <person name="Wu L."/>
            <person name="Ma J."/>
        </authorList>
    </citation>
    <scope>NUCLEOTIDE SEQUENCE [LARGE SCALE GENOMIC DNA]</scope>
    <source>
        <strain evidence="4 5">JCM 13008</strain>
    </source>
</reference>
<accession>A0ABN1TM88</accession>
<proteinExistence type="inferred from homology"/>
<dbReference type="Pfam" id="PF12974">
    <property type="entry name" value="Phosphonate-bd"/>
    <property type="match status" value="1"/>
</dbReference>
<comment type="similarity">
    <text evidence="1">Belongs to the bacterial solute-binding protein SsuA/TauA family.</text>
</comment>
<dbReference type="PANTHER" id="PTHR30024:SF48">
    <property type="entry name" value="ABC TRANSPORTER SUBSTRATE-BINDING PROTEIN"/>
    <property type="match status" value="1"/>
</dbReference>
<sequence>MTTTASHANHSDSPRSGPGSGRRPRGRLLGALVAASLALAGLSACSSEADSSGKPVLRVGVQKDGVRAVLQEAGLLEDLPYEIEWAEFTAGPPIVEAAAADQIDVAWVGSAPPIFGAAAGADFKVVAQVQERDNQENSILVPADSDIQSVADLKGKEIAVGKGTSAHGLLLGALTRNGLTLDDVKANYLAPADGLAAFTSGDVDAWVVWDPFVTQVIEQSGAREITGGAPDEQGVQFEIASAKSLDDATKREHIEHFVGLLQEAWVWAIDNSDAWGDGWAAESGLPAEVTRAVAKKKAADFGPVTEETIAAQQALADAFLEAGELPQAIDFASIVEQGLIK</sequence>
<dbReference type="EMBL" id="BAAALG010000002">
    <property type="protein sequence ID" value="GAA1093853.1"/>
    <property type="molecule type" value="Genomic_DNA"/>
</dbReference>
<feature type="region of interest" description="Disordered" evidence="2">
    <location>
        <begin position="1"/>
        <end position="25"/>
    </location>
</feature>
<dbReference type="PANTHER" id="PTHR30024">
    <property type="entry name" value="ALIPHATIC SULFONATES-BINDING PROTEIN-RELATED"/>
    <property type="match status" value="1"/>
</dbReference>
<dbReference type="Gene3D" id="3.40.190.10">
    <property type="entry name" value="Periplasmic binding protein-like II"/>
    <property type="match status" value="2"/>
</dbReference>
<dbReference type="NCBIfam" id="TIGR01728">
    <property type="entry name" value="SsuA_fam"/>
    <property type="match status" value="1"/>
</dbReference>
<keyword evidence="5" id="KW-1185">Reference proteome</keyword>
<feature type="domain" description="Solute-binding protein family 3/N-terminal" evidence="3">
    <location>
        <begin position="56"/>
        <end position="283"/>
    </location>
</feature>
<dbReference type="InterPro" id="IPR001638">
    <property type="entry name" value="Solute-binding_3/MltF_N"/>
</dbReference>
<dbReference type="SMART" id="SM00062">
    <property type="entry name" value="PBPb"/>
    <property type="match status" value="1"/>
</dbReference>
<dbReference type="SUPFAM" id="SSF53850">
    <property type="entry name" value="Periplasmic binding protein-like II"/>
    <property type="match status" value="1"/>
</dbReference>
<protein>
    <submittedName>
        <fullName evidence="4">ABC transporter substrate-binding protein</fullName>
    </submittedName>
</protein>
<organism evidence="4 5">
    <name type="scientific">Nocardioides dubius</name>
    <dbReference type="NCBI Taxonomy" id="317019"/>
    <lineage>
        <taxon>Bacteria</taxon>
        <taxon>Bacillati</taxon>
        <taxon>Actinomycetota</taxon>
        <taxon>Actinomycetes</taxon>
        <taxon>Propionibacteriales</taxon>
        <taxon>Nocardioidaceae</taxon>
        <taxon>Nocardioides</taxon>
    </lineage>
</organism>
<comment type="caution">
    <text evidence="4">The sequence shown here is derived from an EMBL/GenBank/DDBJ whole genome shotgun (WGS) entry which is preliminary data.</text>
</comment>
<evidence type="ECO:0000256" key="1">
    <source>
        <dbReference type="ARBA" id="ARBA00010742"/>
    </source>
</evidence>
<gene>
    <name evidence="4" type="ORF">GCM10009668_06780</name>
</gene>
<name>A0ABN1TM88_9ACTN</name>
<dbReference type="InterPro" id="IPR010067">
    <property type="entry name" value="ABC_SsuA_sub-bd"/>
</dbReference>
<evidence type="ECO:0000313" key="4">
    <source>
        <dbReference type="EMBL" id="GAA1093853.1"/>
    </source>
</evidence>
<evidence type="ECO:0000259" key="3">
    <source>
        <dbReference type="SMART" id="SM00062"/>
    </source>
</evidence>
<dbReference type="RefSeq" id="WP_343991359.1">
    <property type="nucleotide sequence ID" value="NZ_BAAALG010000002.1"/>
</dbReference>
<dbReference type="CDD" id="cd13558">
    <property type="entry name" value="PBP2_SsuA_like_2"/>
    <property type="match status" value="1"/>
</dbReference>
<dbReference type="Proteomes" id="UP001501581">
    <property type="component" value="Unassembled WGS sequence"/>
</dbReference>
<evidence type="ECO:0000313" key="5">
    <source>
        <dbReference type="Proteomes" id="UP001501581"/>
    </source>
</evidence>
<evidence type="ECO:0000256" key="2">
    <source>
        <dbReference type="SAM" id="MobiDB-lite"/>
    </source>
</evidence>